<gene>
    <name evidence="2" type="ORF">Ctob_004296</name>
</gene>
<dbReference type="EMBL" id="JWZX01001576">
    <property type="protein sequence ID" value="KOO33197.1"/>
    <property type="molecule type" value="Genomic_DNA"/>
</dbReference>
<dbReference type="PANTHER" id="PTHR12121">
    <property type="entry name" value="CARBON CATABOLITE REPRESSOR PROTEIN 4"/>
    <property type="match status" value="1"/>
</dbReference>
<keyword evidence="3" id="KW-1185">Reference proteome</keyword>
<name>A0A0M0K3K9_9EUKA</name>
<protein>
    <recommendedName>
        <fullName evidence="1">Endonuclease/exonuclease/phosphatase domain-containing protein</fullName>
    </recommendedName>
</protein>
<dbReference type="Pfam" id="PF03372">
    <property type="entry name" value="Exo_endo_phos"/>
    <property type="match status" value="1"/>
</dbReference>
<dbReference type="PANTHER" id="PTHR12121:SF36">
    <property type="entry name" value="ENDONUCLEASE_EXONUCLEASE_PHOSPHATASE DOMAIN-CONTAINING PROTEIN"/>
    <property type="match status" value="1"/>
</dbReference>
<dbReference type="InterPro" id="IPR036691">
    <property type="entry name" value="Endo/exonu/phosph_ase_sf"/>
</dbReference>
<proteinExistence type="predicted"/>
<dbReference type="AlphaFoldDB" id="A0A0M0K3K9"/>
<dbReference type="Gene3D" id="3.60.10.10">
    <property type="entry name" value="Endonuclease/exonuclease/phosphatase"/>
    <property type="match status" value="1"/>
</dbReference>
<dbReference type="OrthoDB" id="428734at2759"/>
<dbReference type="InterPro" id="IPR005135">
    <property type="entry name" value="Endo/exonuclease/phosphatase"/>
</dbReference>
<dbReference type="SUPFAM" id="SSF56219">
    <property type="entry name" value="DNase I-like"/>
    <property type="match status" value="1"/>
</dbReference>
<dbReference type="GO" id="GO:0000175">
    <property type="term" value="F:3'-5'-RNA exonuclease activity"/>
    <property type="evidence" value="ECO:0007669"/>
    <property type="project" value="TreeGrafter"/>
</dbReference>
<organism evidence="2 3">
    <name type="scientific">Chrysochromulina tobinii</name>
    <dbReference type="NCBI Taxonomy" id="1460289"/>
    <lineage>
        <taxon>Eukaryota</taxon>
        <taxon>Haptista</taxon>
        <taxon>Haptophyta</taxon>
        <taxon>Prymnesiophyceae</taxon>
        <taxon>Prymnesiales</taxon>
        <taxon>Chrysochromulinaceae</taxon>
        <taxon>Chrysochromulina</taxon>
    </lineage>
</organism>
<evidence type="ECO:0000313" key="3">
    <source>
        <dbReference type="Proteomes" id="UP000037460"/>
    </source>
</evidence>
<sequence length="116" mass="12668">MPRLIDEVRHFDADVVCLQEVDKDWFETLWQPHMGAAGFAGHFALKRGESSSEGVALFVRESAFDVLESRVVALDCATNAPPELGALLRAQPLTAEGMRSLPTAWSTTRSVRPSAA</sequence>
<accession>A0A0M0K3K9</accession>
<evidence type="ECO:0000259" key="1">
    <source>
        <dbReference type="Pfam" id="PF03372"/>
    </source>
</evidence>
<evidence type="ECO:0000313" key="2">
    <source>
        <dbReference type="EMBL" id="KOO33197.1"/>
    </source>
</evidence>
<dbReference type="Proteomes" id="UP000037460">
    <property type="component" value="Unassembled WGS sequence"/>
</dbReference>
<dbReference type="InterPro" id="IPR050410">
    <property type="entry name" value="CCR4/nocturin_mRNA_transcr"/>
</dbReference>
<feature type="domain" description="Endonuclease/exonuclease/phosphatase" evidence="1">
    <location>
        <begin position="4"/>
        <end position="66"/>
    </location>
</feature>
<comment type="caution">
    <text evidence="2">The sequence shown here is derived from an EMBL/GenBank/DDBJ whole genome shotgun (WGS) entry which is preliminary data.</text>
</comment>
<reference evidence="3" key="1">
    <citation type="journal article" date="2015" name="PLoS Genet.">
        <title>Genome Sequence and Transcriptome Analyses of Chrysochromulina tobin: Metabolic Tools for Enhanced Algal Fitness in the Prominent Order Prymnesiales (Haptophyceae).</title>
        <authorList>
            <person name="Hovde B.T."/>
            <person name="Deodato C.R."/>
            <person name="Hunsperger H.M."/>
            <person name="Ryken S.A."/>
            <person name="Yost W."/>
            <person name="Jha R.K."/>
            <person name="Patterson J."/>
            <person name="Monnat R.J. Jr."/>
            <person name="Barlow S.B."/>
            <person name="Starkenburg S.R."/>
            <person name="Cattolico R.A."/>
        </authorList>
    </citation>
    <scope>NUCLEOTIDE SEQUENCE</scope>
    <source>
        <strain evidence="3">CCMP291</strain>
    </source>
</reference>